<protein>
    <submittedName>
        <fullName evidence="3">Uncharacterized protein</fullName>
    </submittedName>
</protein>
<dbReference type="AlphaFoldDB" id="A0AA89BB78"/>
<proteinExistence type="predicted"/>
<dbReference type="GO" id="GO:0005783">
    <property type="term" value="C:endoplasmic reticulum"/>
    <property type="evidence" value="ECO:0007669"/>
    <property type="project" value="UniProtKB-SubCell"/>
</dbReference>
<dbReference type="InterPro" id="IPR045175">
    <property type="entry name" value="M28_fam"/>
</dbReference>
<name>A0AA89BB78_9ASTE</name>
<organism evidence="3 4">
    <name type="scientific">Escallonia herrerae</name>
    <dbReference type="NCBI Taxonomy" id="1293975"/>
    <lineage>
        <taxon>Eukaryota</taxon>
        <taxon>Viridiplantae</taxon>
        <taxon>Streptophyta</taxon>
        <taxon>Embryophyta</taxon>
        <taxon>Tracheophyta</taxon>
        <taxon>Spermatophyta</taxon>
        <taxon>Magnoliopsida</taxon>
        <taxon>eudicotyledons</taxon>
        <taxon>Gunneridae</taxon>
        <taxon>Pentapetalae</taxon>
        <taxon>asterids</taxon>
        <taxon>campanulids</taxon>
        <taxon>Escalloniales</taxon>
        <taxon>Escalloniaceae</taxon>
        <taxon>Escallonia</taxon>
    </lineage>
</organism>
<dbReference type="Proteomes" id="UP001188597">
    <property type="component" value="Unassembled WGS sequence"/>
</dbReference>
<gene>
    <name evidence="3" type="ORF">RJ639_034073</name>
</gene>
<evidence type="ECO:0000256" key="1">
    <source>
        <dbReference type="ARBA" id="ARBA00004240"/>
    </source>
</evidence>
<comment type="subcellular location">
    <subcellularLocation>
        <location evidence="1">Endoplasmic reticulum</location>
    </subcellularLocation>
</comment>
<keyword evidence="4" id="KW-1185">Reference proteome</keyword>
<sequence length="110" mass="12296">MMKERAGSNVRIEIKENVVKGSFNMMFLGHSLSLGYKNHTNIIMRTLQHGFTCIEHRLDLFIALQGSHGFITTHKWCDTVGAFINIEAFGSGGLGRYITFASMHFANLGC</sequence>
<dbReference type="GO" id="GO:0006508">
    <property type="term" value="P:proteolysis"/>
    <property type="evidence" value="ECO:0007669"/>
    <property type="project" value="InterPro"/>
</dbReference>
<accession>A0AA89BB78</accession>
<dbReference type="GO" id="GO:0008235">
    <property type="term" value="F:metalloexopeptidase activity"/>
    <property type="evidence" value="ECO:0007669"/>
    <property type="project" value="InterPro"/>
</dbReference>
<dbReference type="PANTHER" id="PTHR12147">
    <property type="entry name" value="METALLOPEPTIDASE M28 FAMILY MEMBER"/>
    <property type="match status" value="1"/>
</dbReference>
<reference evidence="3" key="1">
    <citation type="submission" date="2022-12" db="EMBL/GenBank/DDBJ databases">
        <title>Draft genome assemblies for two species of Escallonia (Escalloniales).</title>
        <authorList>
            <person name="Chanderbali A."/>
            <person name="Dervinis C."/>
            <person name="Anghel I."/>
            <person name="Soltis D."/>
            <person name="Soltis P."/>
            <person name="Zapata F."/>
        </authorList>
    </citation>
    <scope>NUCLEOTIDE SEQUENCE</scope>
    <source>
        <strain evidence="3">UCBG64.0493</strain>
        <tissue evidence="3">Leaf</tissue>
    </source>
</reference>
<dbReference type="EMBL" id="JAVXUP010000212">
    <property type="protein sequence ID" value="KAK3034093.1"/>
    <property type="molecule type" value="Genomic_DNA"/>
</dbReference>
<keyword evidence="2" id="KW-0256">Endoplasmic reticulum</keyword>
<evidence type="ECO:0000313" key="4">
    <source>
        <dbReference type="Proteomes" id="UP001188597"/>
    </source>
</evidence>
<comment type="caution">
    <text evidence="3">The sequence shown here is derived from an EMBL/GenBank/DDBJ whole genome shotgun (WGS) entry which is preliminary data.</text>
</comment>
<evidence type="ECO:0000256" key="2">
    <source>
        <dbReference type="ARBA" id="ARBA00022824"/>
    </source>
</evidence>
<dbReference type="PANTHER" id="PTHR12147:SF22">
    <property type="entry name" value="ENDOPLASMIC RETICULUM METALLOPEPTIDASE 1"/>
    <property type="match status" value="1"/>
</dbReference>
<evidence type="ECO:0000313" key="3">
    <source>
        <dbReference type="EMBL" id="KAK3034093.1"/>
    </source>
</evidence>